<evidence type="ECO:0000256" key="1">
    <source>
        <dbReference type="SAM" id="SignalP"/>
    </source>
</evidence>
<protein>
    <recommendedName>
        <fullName evidence="4">Heparanase</fullName>
    </recommendedName>
</protein>
<dbReference type="GO" id="GO:0060055">
    <property type="term" value="P:angiogenesis involved in wound healing"/>
    <property type="evidence" value="ECO:0007669"/>
    <property type="project" value="TreeGrafter"/>
</dbReference>
<name>A0A7J5YG19_DISMA</name>
<sequence>MESVQLLVLVLMWNQSSGSLLQNQTKTRFSPFLPPTLTRFSHPVLPVLLHVSSVFRRVERRFLSVTIDSSLASEEKFMSLLGSPKVRTLARALSPAFLRFGERDKTSWSSARSAGALLPLQKSSSARLLPSWLEQSLKRWSRQQILLKKEDLHRKYKRVKFTEYTVDLLHSFSNCSGLDLIFGLNALLRTSREHLERQQRSISAAVLRVQRVPDGLGAGQRYAEPSVPNSYEKKAGVRVDGFQLGKDFAHLRAMMSQSKLYRHAGLYGPDLLCERQGHVSGDFLDPDILDTLTLKTLEVLEKVKQVSPEKPVWLGETSSAFGGGAAGLSDTFVAGFIPNGVANESKWSHKRVQMESLTSPNGVTNESKWSHKRVQMESLTSPNGVTNESLTTPNGDFWLSVLYKRLVGPEVLKVEFSGLARSKRVRLYLHCANTRSFSSGAVTLISLNLGPRTLSISSPLFSSGSVEAFVLESGQPGEEGLISRSVKLNGKMLLMPDDETLPDLTGTRLPPAERLQIPGFSLGFFVLKEARAAACR</sequence>
<dbReference type="GO" id="GO:0007160">
    <property type="term" value="P:cell-matrix adhesion"/>
    <property type="evidence" value="ECO:0007669"/>
    <property type="project" value="TreeGrafter"/>
</dbReference>
<dbReference type="PANTHER" id="PTHR46145:SF3">
    <property type="entry name" value="HEPARANASE"/>
    <property type="match status" value="1"/>
</dbReference>
<evidence type="ECO:0000313" key="3">
    <source>
        <dbReference type="Proteomes" id="UP000518266"/>
    </source>
</evidence>
<feature type="signal peptide" evidence="1">
    <location>
        <begin position="1"/>
        <end position="18"/>
    </location>
</feature>
<feature type="chain" id="PRO_5029480530" description="Heparanase" evidence="1">
    <location>
        <begin position="19"/>
        <end position="536"/>
    </location>
</feature>
<dbReference type="EMBL" id="JAAKFY010000012">
    <property type="protein sequence ID" value="KAF3848426.1"/>
    <property type="molecule type" value="Genomic_DNA"/>
</dbReference>
<dbReference type="OrthoDB" id="726732at2759"/>
<dbReference type="PANTHER" id="PTHR46145">
    <property type="entry name" value="HEPARANASE"/>
    <property type="match status" value="1"/>
</dbReference>
<keyword evidence="1" id="KW-0732">Signal</keyword>
<proteinExistence type="predicted"/>
<gene>
    <name evidence="2" type="ORF">F7725_014923</name>
</gene>
<evidence type="ECO:0008006" key="4">
    <source>
        <dbReference type="Google" id="ProtNLM"/>
    </source>
</evidence>
<accession>A0A7J5YG19</accession>
<keyword evidence="3" id="KW-1185">Reference proteome</keyword>
<dbReference type="AlphaFoldDB" id="A0A7J5YG19"/>
<evidence type="ECO:0000313" key="2">
    <source>
        <dbReference type="EMBL" id="KAF3848426.1"/>
    </source>
</evidence>
<comment type="caution">
    <text evidence="2">The sequence shown here is derived from an EMBL/GenBank/DDBJ whole genome shotgun (WGS) entry which is preliminary data.</text>
</comment>
<dbReference type="Gene3D" id="3.20.20.80">
    <property type="entry name" value="Glycosidases"/>
    <property type="match status" value="1"/>
</dbReference>
<reference evidence="2 3" key="1">
    <citation type="submission" date="2020-03" db="EMBL/GenBank/DDBJ databases">
        <title>Dissostichus mawsoni Genome sequencing and assembly.</title>
        <authorList>
            <person name="Park H."/>
        </authorList>
    </citation>
    <scope>NUCLEOTIDE SEQUENCE [LARGE SCALE GENOMIC DNA]</scope>
    <source>
        <strain evidence="2">DM0001</strain>
        <tissue evidence="2">Muscle</tissue>
    </source>
</reference>
<organism evidence="2 3">
    <name type="scientific">Dissostichus mawsoni</name>
    <name type="common">Antarctic cod</name>
    <dbReference type="NCBI Taxonomy" id="36200"/>
    <lineage>
        <taxon>Eukaryota</taxon>
        <taxon>Metazoa</taxon>
        <taxon>Chordata</taxon>
        <taxon>Craniata</taxon>
        <taxon>Vertebrata</taxon>
        <taxon>Euteleostomi</taxon>
        <taxon>Actinopterygii</taxon>
        <taxon>Neopterygii</taxon>
        <taxon>Teleostei</taxon>
        <taxon>Neoteleostei</taxon>
        <taxon>Acanthomorphata</taxon>
        <taxon>Eupercaria</taxon>
        <taxon>Perciformes</taxon>
        <taxon>Notothenioidei</taxon>
        <taxon>Nototheniidae</taxon>
        <taxon>Dissostichus</taxon>
    </lineage>
</organism>
<dbReference type="GO" id="GO:0005615">
    <property type="term" value="C:extracellular space"/>
    <property type="evidence" value="ECO:0007669"/>
    <property type="project" value="TreeGrafter"/>
</dbReference>
<dbReference type="Proteomes" id="UP000518266">
    <property type="component" value="Unassembled WGS sequence"/>
</dbReference>
<dbReference type="GO" id="GO:0031012">
    <property type="term" value="C:extracellular matrix"/>
    <property type="evidence" value="ECO:0007669"/>
    <property type="project" value="TreeGrafter"/>
</dbReference>